<keyword evidence="11" id="KW-1003">Cell membrane</keyword>
<proteinExistence type="inferred from homology"/>
<evidence type="ECO:0000256" key="4">
    <source>
        <dbReference type="ARBA" id="ARBA00005359"/>
    </source>
</evidence>
<comment type="similarity">
    <text evidence="4 11">Belongs to the dihydroorotate dehydrogenase family. Type 2 subfamily.</text>
</comment>
<comment type="cofactor">
    <cofactor evidence="11">
        <name>FMN</name>
        <dbReference type="ChEBI" id="CHEBI:58210"/>
    </cofactor>
    <text evidence="11">Binds 1 FMN per subunit.</text>
</comment>
<evidence type="ECO:0000256" key="10">
    <source>
        <dbReference type="ARBA" id="ARBA00048639"/>
    </source>
</evidence>
<dbReference type="HAMAP" id="MF_00225">
    <property type="entry name" value="DHO_dh_type2"/>
    <property type="match status" value="1"/>
</dbReference>
<dbReference type="NCBIfam" id="TIGR01036">
    <property type="entry name" value="pyrD_sub2"/>
    <property type="match status" value="1"/>
</dbReference>
<evidence type="ECO:0000256" key="7">
    <source>
        <dbReference type="ARBA" id="ARBA00022975"/>
    </source>
</evidence>
<evidence type="ECO:0000256" key="8">
    <source>
        <dbReference type="ARBA" id="ARBA00023002"/>
    </source>
</evidence>
<dbReference type="GO" id="GO:0006207">
    <property type="term" value="P:'de novo' pyrimidine nucleobase biosynthetic process"/>
    <property type="evidence" value="ECO:0007669"/>
    <property type="project" value="UniProtKB-UniRule"/>
</dbReference>
<feature type="binding site" evidence="11">
    <location>
        <position position="170"/>
    </location>
    <ligand>
        <name>substrate</name>
    </ligand>
</feature>
<dbReference type="SUPFAM" id="SSF51395">
    <property type="entry name" value="FMN-linked oxidoreductases"/>
    <property type="match status" value="1"/>
</dbReference>
<dbReference type="NCBIfam" id="NF003645">
    <property type="entry name" value="PRK05286.1-2"/>
    <property type="match status" value="1"/>
</dbReference>
<dbReference type="EMBL" id="FUYB01000004">
    <property type="protein sequence ID" value="SKA74207.1"/>
    <property type="molecule type" value="Genomic_DNA"/>
</dbReference>
<dbReference type="GO" id="GO:0044205">
    <property type="term" value="P:'de novo' UMP biosynthetic process"/>
    <property type="evidence" value="ECO:0007669"/>
    <property type="project" value="UniProtKB-UniRule"/>
</dbReference>
<evidence type="ECO:0000313" key="13">
    <source>
        <dbReference type="EMBL" id="SKA74207.1"/>
    </source>
</evidence>
<name>A0A1T4WAI4_9GAMM</name>
<evidence type="ECO:0000259" key="12">
    <source>
        <dbReference type="Pfam" id="PF01180"/>
    </source>
</evidence>
<dbReference type="PROSITE" id="PS00912">
    <property type="entry name" value="DHODEHASE_2"/>
    <property type="match status" value="1"/>
</dbReference>
<dbReference type="GO" id="GO:0005886">
    <property type="term" value="C:plasma membrane"/>
    <property type="evidence" value="ECO:0007669"/>
    <property type="project" value="UniProtKB-SubCell"/>
</dbReference>
<gene>
    <name evidence="11" type="primary">pyrD</name>
    <name evidence="13" type="ORF">SAMN02745130_01350</name>
</gene>
<dbReference type="NCBIfam" id="NF003652">
    <property type="entry name" value="PRK05286.2-5"/>
    <property type="match status" value="1"/>
</dbReference>
<dbReference type="NCBIfam" id="NF003644">
    <property type="entry name" value="PRK05286.1-1"/>
    <property type="match status" value="1"/>
</dbReference>
<dbReference type="Proteomes" id="UP000190460">
    <property type="component" value="Unassembled WGS sequence"/>
</dbReference>
<feature type="binding site" evidence="11">
    <location>
        <position position="295"/>
    </location>
    <ligand>
        <name>FMN</name>
        <dbReference type="ChEBI" id="CHEBI:58210"/>
    </ligand>
</feature>
<dbReference type="OrthoDB" id="9802377at2"/>
<sequence length="337" mass="36010">MYSLLRELLFLLPPEFSHHTALKALKLAYHAGLNGQAAPLLATPVEVMGIKFPNRVGLAAGLDKNGEYIDALASCGFGFIEIGTVTPRPQPGNPHPRLFRLKSAKAIINRMGFNNHGLEYLLGQVNKAQYQGILGINIGKNFDTAVERAVDDYLIGLRKVYPHADYVTLNISSPNTPGLRSLQYGDELKRLLTALKQEQAILADQQGRYVPLAVKVAPDLNAADIAGMAEVLLDCELDALIATNTTLDKTAVASLAQGAEQGGLSGQPLTARSTEVIHLFYERLGTQIPIIGVGGIMSAQDALAKLQAGAALVQIYTGFIYAGPSLIKACVHASESA</sequence>
<keyword evidence="5 11" id="KW-0285">Flavoprotein</keyword>
<keyword evidence="8 11" id="KW-0560">Oxidoreductase</keyword>
<feature type="binding site" evidence="11">
    <location>
        <position position="243"/>
    </location>
    <ligand>
        <name>FMN</name>
        <dbReference type="ChEBI" id="CHEBI:58210"/>
    </ligand>
</feature>
<reference evidence="14" key="1">
    <citation type="submission" date="2017-02" db="EMBL/GenBank/DDBJ databases">
        <authorList>
            <person name="Varghese N."/>
            <person name="Submissions S."/>
        </authorList>
    </citation>
    <scope>NUCLEOTIDE SEQUENCE [LARGE SCALE GENOMIC DNA]</scope>
    <source>
        <strain evidence="14">ATCC 49788</strain>
    </source>
</reference>
<dbReference type="InterPro" id="IPR013785">
    <property type="entry name" value="Aldolase_TIM"/>
</dbReference>
<evidence type="ECO:0000256" key="9">
    <source>
        <dbReference type="ARBA" id="ARBA00023136"/>
    </source>
</evidence>
<protein>
    <recommendedName>
        <fullName evidence="11">Dihydroorotate dehydrogenase (quinone)</fullName>
        <ecNumber evidence="11">1.3.5.2</ecNumber>
    </recommendedName>
    <alternativeName>
        <fullName evidence="11">DHOdehase</fullName>
        <shortName evidence="11">DHOD</shortName>
        <shortName evidence="11">DHODase</shortName>
    </alternativeName>
    <alternativeName>
        <fullName evidence="11">Dihydroorotate oxidase</fullName>
    </alternativeName>
</protein>
<feature type="binding site" evidence="11">
    <location>
        <begin position="109"/>
        <end position="113"/>
    </location>
    <ligand>
        <name>substrate</name>
    </ligand>
</feature>
<feature type="binding site" evidence="11">
    <location>
        <position position="215"/>
    </location>
    <ligand>
        <name>FMN</name>
        <dbReference type="ChEBI" id="CHEBI:58210"/>
    </ligand>
</feature>
<evidence type="ECO:0000256" key="2">
    <source>
        <dbReference type="ARBA" id="ARBA00004370"/>
    </source>
</evidence>
<feature type="domain" description="Dihydroorotate dehydrogenase catalytic" evidence="12">
    <location>
        <begin position="45"/>
        <end position="328"/>
    </location>
</feature>
<keyword evidence="7 11" id="KW-0665">Pyrimidine biosynthesis</keyword>
<organism evidence="13 14">
    <name type="scientific">Thiothrix eikelboomii</name>
    <dbReference type="NCBI Taxonomy" id="92487"/>
    <lineage>
        <taxon>Bacteria</taxon>
        <taxon>Pseudomonadati</taxon>
        <taxon>Pseudomonadota</taxon>
        <taxon>Gammaproteobacteria</taxon>
        <taxon>Thiotrichales</taxon>
        <taxon>Thiotrichaceae</taxon>
        <taxon>Thiothrix</taxon>
    </lineage>
</organism>
<evidence type="ECO:0000256" key="11">
    <source>
        <dbReference type="HAMAP-Rule" id="MF_00225"/>
    </source>
</evidence>
<feature type="binding site" evidence="11">
    <location>
        <position position="175"/>
    </location>
    <ligand>
        <name>substrate</name>
    </ligand>
</feature>
<feature type="binding site" evidence="11">
    <location>
        <position position="266"/>
    </location>
    <ligand>
        <name>FMN</name>
        <dbReference type="ChEBI" id="CHEBI:58210"/>
    </ligand>
</feature>
<dbReference type="Gene3D" id="3.20.20.70">
    <property type="entry name" value="Aldolase class I"/>
    <property type="match status" value="1"/>
</dbReference>
<dbReference type="PIRSF" id="PIRSF000164">
    <property type="entry name" value="DHO_oxidase"/>
    <property type="match status" value="1"/>
</dbReference>
<dbReference type="InterPro" id="IPR005720">
    <property type="entry name" value="Dihydroorotate_DH_cat"/>
</dbReference>
<dbReference type="InterPro" id="IPR050074">
    <property type="entry name" value="DHO_dehydrogenase"/>
</dbReference>
<keyword evidence="6 11" id="KW-0288">FMN</keyword>
<dbReference type="InterPro" id="IPR012135">
    <property type="entry name" value="Dihydroorotate_DH_1_2"/>
</dbReference>
<dbReference type="PANTHER" id="PTHR48109:SF4">
    <property type="entry name" value="DIHYDROOROTATE DEHYDROGENASE (QUINONE), MITOCHONDRIAL"/>
    <property type="match status" value="1"/>
</dbReference>
<dbReference type="STRING" id="92487.SAMN02745130_01350"/>
<dbReference type="GO" id="GO:0106430">
    <property type="term" value="F:dihydroorotate dehydrogenase (quinone) activity"/>
    <property type="evidence" value="ECO:0007669"/>
    <property type="project" value="UniProtKB-EC"/>
</dbReference>
<evidence type="ECO:0000256" key="6">
    <source>
        <dbReference type="ARBA" id="ARBA00022643"/>
    </source>
</evidence>
<dbReference type="InterPro" id="IPR001295">
    <property type="entry name" value="Dihydroorotate_DH_CS"/>
</dbReference>
<dbReference type="EC" id="1.3.5.2" evidence="11"/>
<feature type="binding site" evidence="11">
    <location>
        <position position="170"/>
    </location>
    <ligand>
        <name>FMN</name>
        <dbReference type="ChEBI" id="CHEBI:58210"/>
    </ligand>
</feature>
<feature type="active site" description="Nucleophile" evidence="11">
    <location>
        <position position="173"/>
    </location>
</feature>
<comment type="function">
    <text evidence="1 11">Catalyzes the conversion of dihydroorotate to orotate with quinone as electron acceptor.</text>
</comment>
<dbReference type="NCBIfam" id="NF003646">
    <property type="entry name" value="PRK05286.1-4"/>
    <property type="match status" value="1"/>
</dbReference>
<dbReference type="PROSITE" id="PS00911">
    <property type="entry name" value="DHODEHASE_1"/>
    <property type="match status" value="1"/>
</dbReference>
<comment type="pathway">
    <text evidence="3 11">Pyrimidine metabolism; UMP biosynthesis via de novo pathway; orotate from (S)-dihydroorotate (quinone route): step 1/1.</text>
</comment>
<dbReference type="CDD" id="cd04738">
    <property type="entry name" value="DHOD_2_like"/>
    <property type="match status" value="1"/>
</dbReference>
<dbReference type="AlphaFoldDB" id="A0A1T4WAI4"/>
<dbReference type="Pfam" id="PF01180">
    <property type="entry name" value="DHO_dh"/>
    <property type="match status" value="1"/>
</dbReference>
<dbReference type="InterPro" id="IPR005719">
    <property type="entry name" value="Dihydroorotate_DH_2"/>
</dbReference>
<feature type="binding site" evidence="11">
    <location>
        <begin position="316"/>
        <end position="317"/>
    </location>
    <ligand>
        <name>FMN</name>
        <dbReference type="ChEBI" id="CHEBI:58210"/>
    </ligand>
</feature>
<keyword evidence="14" id="KW-1185">Reference proteome</keyword>
<dbReference type="UniPathway" id="UPA00070">
    <property type="reaction ID" value="UER00946"/>
</dbReference>
<feature type="binding site" evidence="11">
    <location>
        <begin position="244"/>
        <end position="245"/>
    </location>
    <ligand>
        <name>substrate</name>
    </ligand>
</feature>
<feature type="binding site" evidence="11">
    <location>
        <position position="64"/>
    </location>
    <ligand>
        <name>substrate</name>
    </ligand>
</feature>
<accession>A0A1T4WAI4</accession>
<comment type="subunit">
    <text evidence="11">Monomer.</text>
</comment>
<feature type="binding site" evidence="11">
    <location>
        <position position="137"/>
    </location>
    <ligand>
        <name>FMN</name>
        <dbReference type="ChEBI" id="CHEBI:58210"/>
    </ligand>
</feature>
<evidence type="ECO:0000256" key="3">
    <source>
        <dbReference type="ARBA" id="ARBA00005161"/>
    </source>
</evidence>
<dbReference type="RefSeq" id="WP_078921819.1">
    <property type="nucleotide sequence ID" value="NZ_FUYB01000004.1"/>
</dbReference>
<comment type="subcellular location">
    <subcellularLocation>
        <location evidence="11">Cell membrane</location>
        <topology evidence="11">Peripheral membrane protein</topology>
    </subcellularLocation>
    <subcellularLocation>
        <location evidence="2">Membrane</location>
    </subcellularLocation>
</comment>
<dbReference type="GO" id="GO:0005737">
    <property type="term" value="C:cytoplasm"/>
    <property type="evidence" value="ECO:0007669"/>
    <property type="project" value="InterPro"/>
</dbReference>
<evidence type="ECO:0000256" key="1">
    <source>
        <dbReference type="ARBA" id="ARBA00003125"/>
    </source>
</evidence>
<feature type="binding site" evidence="11">
    <location>
        <begin position="60"/>
        <end position="64"/>
    </location>
    <ligand>
        <name>FMN</name>
        <dbReference type="ChEBI" id="CHEBI:58210"/>
    </ligand>
</feature>
<evidence type="ECO:0000256" key="5">
    <source>
        <dbReference type="ARBA" id="ARBA00022630"/>
    </source>
</evidence>
<evidence type="ECO:0000313" key="14">
    <source>
        <dbReference type="Proteomes" id="UP000190460"/>
    </source>
</evidence>
<feature type="binding site" evidence="11">
    <location>
        <position position="84"/>
    </location>
    <ligand>
        <name>FMN</name>
        <dbReference type="ChEBI" id="CHEBI:58210"/>
    </ligand>
</feature>
<comment type="catalytic activity">
    <reaction evidence="10 11">
        <text>(S)-dihydroorotate + a quinone = orotate + a quinol</text>
        <dbReference type="Rhea" id="RHEA:30187"/>
        <dbReference type="ChEBI" id="CHEBI:24646"/>
        <dbReference type="ChEBI" id="CHEBI:30839"/>
        <dbReference type="ChEBI" id="CHEBI:30864"/>
        <dbReference type="ChEBI" id="CHEBI:132124"/>
        <dbReference type="EC" id="1.3.5.2"/>
    </reaction>
</comment>
<keyword evidence="9 11" id="KW-0472">Membrane</keyword>
<dbReference type="PANTHER" id="PTHR48109">
    <property type="entry name" value="DIHYDROOROTATE DEHYDROGENASE (QUINONE), MITOCHONDRIAL-RELATED"/>
    <property type="match status" value="1"/>
</dbReference>